<protein>
    <recommendedName>
        <fullName evidence="4">Flagellar hook-length control protein FliK</fullName>
    </recommendedName>
</protein>
<proteinExistence type="predicted"/>
<organism evidence="2 3">
    <name type="scientific">Paenibacillus segetis</name>
    <dbReference type="NCBI Taxonomy" id="1325360"/>
    <lineage>
        <taxon>Bacteria</taxon>
        <taxon>Bacillati</taxon>
        <taxon>Bacillota</taxon>
        <taxon>Bacilli</taxon>
        <taxon>Bacillales</taxon>
        <taxon>Paenibacillaceae</taxon>
        <taxon>Paenibacillus</taxon>
    </lineage>
</organism>
<feature type="compositionally biased region" description="Low complexity" evidence="1">
    <location>
        <begin position="335"/>
        <end position="367"/>
    </location>
</feature>
<keyword evidence="3" id="KW-1185">Reference proteome</keyword>
<dbReference type="Proteomes" id="UP000659344">
    <property type="component" value="Unassembled WGS sequence"/>
</dbReference>
<dbReference type="EMBL" id="BMFT01000001">
    <property type="protein sequence ID" value="GGH16935.1"/>
    <property type="molecule type" value="Genomic_DNA"/>
</dbReference>
<evidence type="ECO:0000313" key="2">
    <source>
        <dbReference type="EMBL" id="GGH16935.1"/>
    </source>
</evidence>
<sequence>MNIGPLIRNLVGDTRAGTPRTMELKTGQVVRGTVLSVSEDGQEAVIQVQGVKLHATLETPLKSGETTLLQVQQPNQGGTLVLKPMGTQPGVQMSEASMTEVLKTLGLENTSANRELISQMQANGLPLTKESVSQIIQTLAHKPVEVPLSEWIQAASIANGRGLPITGETVAGLHQAVFGPPLHELLSSLEDGLAKFLAQNVASSGKGLSGDGLGASGNAGTIGNSGQLLAQQNNNAAQASTSSVPIANSNVALSNTAPEGSGQNGLLLQGSLGGEKSGASLLIKLQNVLLELRSTVPQDGISTTGAQSQEAGTAKTVADPQPGAARAGVDPQITGPAGNAAPAGNSPAGSGQAAAASAAAAMAAPAAHGEEGQQAPSPGTRPTAEAESWVGRVLKLLGAEHEQQSLRAAAPSAPPAQGAAPQAAGAAQQALAGSADAPGDGTAPPATAGGAAAPAAALVVPHGGGTDKAAATSAALHSALHELTPDAVASASTAKETLKGLLLQIAAADDIPAPLQEAAKQLVHQLTGQQLLLNTDRTSPFAQVTMFIPFIGPDGQQTASVHIESRRGRKGEMDPSNCRLWFDLQMKALGQIMVDVQVADKKVLLKIYSEQESTGVFLESRQDEIEAALEATGYQLLSMKAELLIRPESEDNTGNELGMSASYTPSPYKGVDYRV</sequence>
<feature type="compositionally biased region" description="Low complexity" evidence="1">
    <location>
        <begin position="405"/>
        <end position="449"/>
    </location>
</feature>
<dbReference type="RefSeq" id="WP_188536770.1">
    <property type="nucleotide sequence ID" value="NZ_BMFT01000001.1"/>
</dbReference>
<feature type="region of interest" description="Disordered" evidence="1">
    <location>
        <begin position="299"/>
        <end position="386"/>
    </location>
</feature>
<evidence type="ECO:0000256" key="1">
    <source>
        <dbReference type="SAM" id="MobiDB-lite"/>
    </source>
</evidence>
<comment type="caution">
    <text evidence="2">The sequence shown here is derived from an EMBL/GenBank/DDBJ whole genome shotgun (WGS) entry which is preliminary data.</text>
</comment>
<feature type="region of interest" description="Disordered" evidence="1">
    <location>
        <begin position="403"/>
        <end position="449"/>
    </location>
</feature>
<evidence type="ECO:0008006" key="4">
    <source>
        <dbReference type="Google" id="ProtNLM"/>
    </source>
</evidence>
<feature type="compositionally biased region" description="Polar residues" evidence="1">
    <location>
        <begin position="299"/>
        <end position="311"/>
    </location>
</feature>
<reference evidence="3" key="1">
    <citation type="journal article" date="2019" name="Int. J. Syst. Evol. Microbiol.">
        <title>The Global Catalogue of Microorganisms (GCM) 10K type strain sequencing project: providing services to taxonomists for standard genome sequencing and annotation.</title>
        <authorList>
            <consortium name="The Broad Institute Genomics Platform"/>
            <consortium name="The Broad Institute Genome Sequencing Center for Infectious Disease"/>
            <person name="Wu L."/>
            <person name="Ma J."/>
        </authorList>
    </citation>
    <scope>NUCLEOTIDE SEQUENCE [LARGE SCALE GENOMIC DNA]</scope>
    <source>
        <strain evidence="3">CGMCC 1.12769</strain>
    </source>
</reference>
<name>A0ABQ1YA08_9BACL</name>
<evidence type="ECO:0000313" key="3">
    <source>
        <dbReference type="Proteomes" id="UP000659344"/>
    </source>
</evidence>
<gene>
    <name evidence="2" type="ORF">GCM10008013_12050</name>
</gene>
<accession>A0ABQ1YA08</accession>